<protein>
    <submittedName>
        <fullName evidence="2">Uncharacterized protein</fullName>
    </submittedName>
</protein>
<evidence type="ECO:0000313" key="3">
    <source>
        <dbReference type="Proteomes" id="UP001472677"/>
    </source>
</evidence>
<organism evidence="2 3">
    <name type="scientific">Hibiscus sabdariffa</name>
    <name type="common">roselle</name>
    <dbReference type="NCBI Taxonomy" id="183260"/>
    <lineage>
        <taxon>Eukaryota</taxon>
        <taxon>Viridiplantae</taxon>
        <taxon>Streptophyta</taxon>
        <taxon>Embryophyta</taxon>
        <taxon>Tracheophyta</taxon>
        <taxon>Spermatophyta</taxon>
        <taxon>Magnoliopsida</taxon>
        <taxon>eudicotyledons</taxon>
        <taxon>Gunneridae</taxon>
        <taxon>Pentapetalae</taxon>
        <taxon>rosids</taxon>
        <taxon>malvids</taxon>
        <taxon>Malvales</taxon>
        <taxon>Malvaceae</taxon>
        <taxon>Malvoideae</taxon>
        <taxon>Hibiscus</taxon>
    </lineage>
</organism>
<dbReference type="EMBL" id="JBBPBM010000001">
    <property type="protein sequence ID" value="KAK8599915.1"/>
    <property type="molecule type" value="Genomic_DNA"/>
</dbReference>
<comment type="caution">
    <text evidence="2">The sequence shown here is derived from an EMBL/GenBank/DDBJ whole genome shotgun (WGS) entry which is preliminary data.</text>
</comment>
<proteinExistence type="predicted"/>
<evidence type="ECO:0000313" key="2">
    <source>
        <dbReference type="EMBL" id="KAK8599915.1"/>
    </source>
</evidence>
<feature type="region of interest" description="Disordered" evidence="1">
    <location>
        <begin position="179"/>
        <end position="220"/>
    </location>
</feature>
<name>A0ABR2GAU9_9ROSI</name>
<reference evidence="2 3" key="1">
    <citation type="journal article" date="2024" name="G3 (Bethesda)">
        <title>Genome assembly of Hibiscus sabdariffa L. provides insights into metabolisms of medicinal natural products.</title>
        <authorList>
            <person name="Kim T."/>
        </authorList>
    </citation>
    <scope>NUCLEOTIDE SEQUENCE [LARGE SCALE GENOMIC DNA]</scope>
    <source>
        <strain evidence="2">TK-2024</strain>
        <tissue evidence="2">Old leaves</tissue>
    </source>
</reference>
<sequence length="220" mass="23800">MPRGKEIYENPGGWPPERVHQVGVPPVLERMCSPVEWEDQRVVKKGKNCTLDELALGVSGELNDMDTENNTVLSVDGLVNAGDKMPPLVEQGTGLYTASYASVTAKGSMVDEGHGTEDYLDPDAVVALDEDCIIENSKKFPTIKFSEQVHDQIDRTLQVDELAGNSDEIQDNASAMEHDAGMSGLDAGNGVVSPTMAVEQHPQSSKNAAYMESNPARKNK</sequence>
<evidence type="ECO:0000256" key="1">
    <source>
        <dbReference type="SAM" id="MobiDB-lite"/>
    </source>
</evidence>
<dbReference type="Proteomes" id="UP001472677">
    <property type="component" value="Unassembled WGS sequence"/>
</dbReference>
<accession>A0ABR2GAU9</accession>
<gene>
    <name evidence="2" type="ORF">V6N12_049782</name>
</gene>
<keyword evidence="3" id="KW-1185">Reference proteome</keyword>